<dbReference type="PANTHER" id="PTHR38598:SF1">
    <property type="entry name" value="INNER MEMBRANE PROTEIN YJCH"/>
    <property type="match status" value="1"/>
</dbReference>
<keyword evidence="1" id="KW-0812">Transmembrane</keyword>
<protein>
    <submittedName>
        <fullName evidence="2">Uncharacterized membrane protein (DUF485 family)</fullName>
    </submittedName>
</protein>
<keyword evidence="1" id="KW-0472">Membrane</keyword>
<dbReference type="InterPro" id="IPR007436">
    <property type="entry name" value="DUF485"/>
</dbReference>
<dbReference type="InterPro" id="IPR052959">
    <property type="entry name" value="Inner_membrane_assoc"/>
</dbReference>
<dbReference type="EMBL" id="SMDC01000007">
    <property type="protein sequence ID" value="TCW35070.1"/>
    <property type="molecule type" value="Genomic_DNA"/>
</dbReference>
<dbReference type="Proteomes" id="UP000295247">
    <property type="component" value="Unassembled WGS sequence"/>
</dbReference>
<dbReference type="PANTHER" id="PTHR38598">
    <property type="entry name" value="INNER MEMBRANE PROTEIN YJCH"/>
    <property type="match status" value="1"/>
</dbReference>
<dbReference type="GO" id="GO:0005886">
    <property type="term" value="C:plasma membrane"/>
    <property type="evidence" value="ECO:0007669"/>
    <property type="project" value="TreeGrafter"/>
</dbReference>
<keyword evidence="1" id="KW-1133">Transmembrane helix</keyword>
<feature type="transmembrane region" description="Helical" evidence="1">
    <location>
        <begin position="59"/>
        <end position="84"/>
    </location>
</feature>
<dbReference type="AlphaFoldDB" id="A0A4V6P4Q3"/>
<accession>A0A4V6P4Q3</accession>
<gene>
    <name evidence="2" type="ORF">EDC29_1079</name>
</gene>
<name>A0A4V6P4Q3_MARGR</name>
<organism evidence="2 3">
    <name type="scientific">Marichromatium gracile</name>
    <name type="common">Chromatium gracile</name>
    <dbReference type="NCBI Taxonomy" id="1048"/>
    <lineage>
        <taxon>Bacteria</taxon>
        <taxon>Pseudomonadati</taxon>
        <taxon>Pseudomonadota</taxon>
        <taxon>Gammaproteobacteria</taxon>
        <taxon>Chromatiales</taxon>
        <taxon>Chromatiaceae</taxon>
        <taxon>Marichromatium</taxon>
    </lineage>
</organism>
<dbReference type="Pfam" id="PF04341">
    <property type="entry name" value="DUF485"/>
    <property type="match status" value="1"/>
</dbReference>
<evidence type="ECO:0000313" key="3">
    <source>
        <dbReference type="Proteomes" id="UP000295247"/>
    </source>
</evidence>
<sequence>MQRESIDAIEANPRYQQLVRSRKRFAWVLTLLMLGIYYGFILTIAFAPELLAIPVAEGAIMTIGMPLGVVIILSAFLLTGIYVVRANGHFDRLTKEIQEEAR</sequence>
<evidence type="ECO:0000313" key="2">
    <source>
        <dbReference type="EMBL" id="TCW35070.1"/>
    </source>
</evidence>
<evidence type="ECO:0000256" key="1">
    <source>
        <dbReference type="SAM" id="Phobius"/>
    </source>
</evidence>
<proteinExistence type="predicted"/>
<dbReference type="RefSeq" id="WP_123140387.1">
    <property type="nucleotide sequence ID" value="NZ_NRRH01000037.1"/>
</dbReference>
<reference evidence="2 3" key="1">
    <citation type="submission" date="2019-03" db="EMBL/GenBank/DDBJ databases">
        <title>Genomic Encyclopedia of Type Strains, Phase IV (KMG-IV): sequencing the most valuable type-strain genomes for metagenomic binning, comparative biology and taxonomic classification.</title>
        <authorList>
            <person name="Goeker M."/>
        </authorList>
    </citation>
    <scope>NUCLEOTIDE SEQUENCE [LARGE SCALE GENOMIC DNA]</scope>
    <source>
        <strain evidence="2 3">DSM 203</strain>
    </source>
</reference>
<comment type="caution">
    <text evidence="2">The sequence shown here is derived from an EMBL/GenBank/DDBJ whole genome shotgun (WGS) entry which is preliminary data.</text>
</comment>
<feature type="transmembrane region" description="Helical" evidence="1">
    <location>
        <begin position="25"/>
        <end position="47"/>
    </location>
</feature>